<feature type="compositionally biased region" description="Pro residues" evidence="1">
    <location>
        <begin position="395"/>
        <end position="404"/>
    </location>
</feature>
<evidence type="ECO:0000256" key="1">
    <source>
        <dbReference type="SAM" id="MobiDB-lite"/>
    </source>
</evidence>
<gene>
    <name evidence="2" type="ORF">CCAM_LOCUS23924</name>
</gene>
<feature type="region of interest" description="Disordered" evidence="1">
    <location>
        <begin position="183"/>
        <end position="210"/>
    </location>
</feature>
<feature type="compositionally biased region" description="Low complexity" evidence="1">
    <location>
        <begin position="358"/>
        <end position="367"/>
    </location>
</feature>
<organism evidence="2 3">
    <name type="scientific">Cuscuta campestris</name>
    <dbReference type="NCBI Taxonomy" id="132261"/>
    <lineage>
        <taxon>Eukaryota</taxon>
        <taxon>Viridiplantae</taxon>
        <taxon>Streptophyta</taxon>
        <taxon>Embryophyta</taxon>
        <taxon>Tracheophyta</taxon>
        <taxon>Spermatophyta</taxon>
        <taxon>Magnoliopsida</taxon>
        <taxon>eudicotyledons</taxon>
        <taxon>Gunneridae</taxon>
        <taxon>Pentapetalae</taxon>
        <taxon>asterids</taxon>
        <taxon>lamiids</taxon>
        <taxon>Solanales</taxon>
        <taxon>Convolvulaceae</taxon>
        <taxon>Cuscuteae</taxon>
        <taxon>Cuscuta</taxon>
        <taxon>Cuscuta subgen. Grammica</taxon>
        <taxon>Cuscuta sect. Cleistogrammica</taxon>
    </lineage>
</organism>
<dbReference type="EMBL" id="OOIL02002333">
    <property type="protein sequence ID" value="VFQ82148.1"/>
    <property type="molecule type" value="Genomic_DNA"/>
</dbReference>
<feature type="compositionally biased region" description="Basic and acidic residues" evidence="1">
    <location>
        <begin position="246"/>
        <end position="261"/>
    </location>
</feature>
<feature type="region of interest" description="Disordered" evidence="1">
    <location>
        <begin position="246"/>
        <end position="405"/>
    </location>
</feature>
<proteinExistence type="predicted"/>
<keyword evidence="3" id="KW-1185">Reference proteome</keyword>
<name>A0A484M2C0_9ASTE</name>
<dbReference type="Proteomes" id="UP000595140">
    <property type="component" value="Unassembled WGS sequence"/>
</dbReference>
<feature type="compositionally biased region" description="Low complexity" evidence="1">
    <location>
        <begin position="265"/>
        <end position="275"/>
    </location>
</feature>
<accession>A0A484M2C0</accession>
<evidence type="ECO:0000313" key="3">
    <source>
        <dbReference type="Proteomes" id="UP000595140"/>
    </source>
</evidence>
<dbReference type="AlphaFoldDB" id="A0A484M2C0"/>
<evidence type="ECO:0000313" key="2">
    <source>
        <dbReference type="EMBL" id="VFQ82148.1"/>
    </source>
</evidence>
<sequence>MLESQKGTRVHPDLARFLLLFRLAKSSGRSDSDSGSYASIFQRQEKLFKTRKDSAKSWKGEFIFVSLSSGSPFRKEPHSSFRRRTTCVTSDKMLEDVETLCRGGPFKVGSLVTNEALAALGFVFLSPEDTHRIIEGGPLGEIMLSNAERVKLMFQTPRATTLRLLPPRVKLMFPAGEAHVPIMKDFGPPPASRRPSAPGSPSQMGTMIRRPSCDDAMSHRLHVSEEDRGKAYLEITDLNEKLKAAKEQARRAKEQAREMRGETFSLSSYSPGGSSAIPTKSGPSSSPPPSPRDSWDSDSASESVHPDPFAKIPGFIYYSSEEDVKTPSPPAHREATAPLAAPNRGGRGCRPPAPPAEVPSESSVASHHPSRHSLEDPGSPSFGEFTSHSVVNRAPSPPSYPPPCSCKRGWNCGMH</sequence>
<reference evidence="2 3" key="1">
    <citation type="submission" date="2018-04" db="EMBL/GenBank/DDBJ databases">
        <authorList>
            <person name="Vogel A."/>
        </authorList>
    </citation>
    <scope>NUCLEOTIDE SEQUENCE [LARGE SCALE GENOMIC DNA]</scope>
</reference>
<protein>
    <submittedName>
        <fullName evidence="2">Uncharacterized protein</fullName>
    </submittedName>
</protein>
<feature type="compositionally biased region" description="Low complexity" evidence="1">
    <location>
        <begin position="193"/>
        <end position="202"/>
    </location>
</feature>